<organism evidence="2">
    <name type="scientific">bioreactor metagenome</name>
    <dbReference type="NCBI Taxonomy" id="1076179"/>
    <lineage>
        <taxon>unclassified sequences</taxon>
        <taxon>metagenomes</taxon>
        <taxon>ecological metagenomes</taxon>
    </lineage>
</organism>
<feature type="domain" description="Terminase ATPase subunit N-terminal" evidence="1">
    <location>
        <begin position="18"/>
        <end position="54"/>
    </location>
</feature>
<proteinExistence type="predicted"/>
<dbReference type="InterPro" id="IPR010332">
    <property type="entry name" value="ATPase_terminase-su_N"/>
</dbReference>
<name>A0A644V8D4_9ZZZZ</name>
<protein>
    <recommendedName>
        <fullName evidence="1">Terminase ATPase subunit N-terminal domain-containing protein</fullName>
    </recommendedName>
</protein>
<dbReference type="AlphaFoldDB" id="A0A644V8D4"/>
<evidence type="ECO:0000313" key="2">
    <source>
        <dbReference type="EMBL" id="MPL87588.1"/>
    </source>
</evidence>
<reference evidence="2" key="1">
    <citation type="submission" date="2019-08" db="EMBL/GenBank/DDBJ databases">
        <authorList>
            <person name="Kucharzyk K."/>
            <person name="Murdoch R.W."/>
            <person name="Higgins S."/>
            <person name="Loffler F."/>
        </authorList>
    </citation>
    <scope>NUCLEOTIDE SEQUENCE</scope>
</reference>
<comment type="caution">
    <text evidence="2">The sequence shown here is derived from an EMBL/GenBank/DDBJ whole genome shotgun (WGS) entry which is preliminary data.</text>
</comment>
<evidence type="ECO:0000259" key="1">
    <source>
        <dbReference type="Pfam" id="PF06056"/>
    </source>
</evidence>
<dbReference type="EMBL" id="VSSQ01000241">
    <property type="protein sequence ID" value="MPL87588.1"/>
    <property type="molecule type" value="Genomic_DNA"/>
</dbReference>
<sequence length="153" mass="17783">MSEKRRVKPRDQEKFEYAYMLFMQGVSQADICQRVVVSAPTLQSWKESGNWDEKRATRTISIDDLMQKTLKRISEMLDKEGDEFQADAFSKAVAQLKSLKSTQTIDDEISTFMAFQDFLIAERAHYREITDSFIKSVVKLQDSYILKRKGHGK</sequence>
<dbReference type="Pfam" id="PF06056">
    <property type="entry name" value="Terminase_5"/>
    <property type="match status" value="1"/>
</dbReference>
<accession>A0A644V8D4</accession>
<gene>
    <name evidence="2" type="ORF">SDC9_33589</name>
</gene>